<keyword evidence="2" id="KW-1185">Reference proteome</keyword>
<reference evidence="1 2" key="1">
    <citation type="submission" date="2019-03" db="EMBL/GenBank/DDBJ databases">
        <title>First draft genome of Liparis tanakae, snailfish: a comprehensive survey of snailfish specific genes.</title>
        <authorList>
            <person name="Kim W."/>
            <person name="Song I."/>
            <person name="Jeong J.-H."/>
            <person name="Kim D."/>
            <person name="Kim S."/>
            <person name="Ryu S."/>
            <person name="Song J.Y."/>
            <person name="Lee S.K."/>
        </authorList>
    </citation>
    <scope>NUCLEOTIDE SEQUENCE [LARGE SCALE GENOMIC DNA]</scope>
    <source>
        <tissue evidence="1">Muscle</tissue>
    </source>
</reference>
<comment type="caution">
    <text evidence="1">The sequence shown here is derived from an EMBL/GenBank/DDBJ whole genome shotgun (WGS) entry which is preliminary data.</text>
</comment>
<gene>
    <name evidence="1" type="ORF">EYF80_046517</name>
</gene>
<sequence length="125" mass="13349">MSPDFIVQPLPTQEDGGDAIGCVGDFHAVQQPAGVHASVVVLHPDLLQLAHVQHLQQEPVRLLAFEKVAKLLPQRPLARVSVGAVDGDETVGVRAGSLLVSRYDDDFVLDGHEAPRFTGEALDGL</sequence>
<dbReference type="EMBL" id="SRLO01000977">
    <property type="protein sequence ID" value="TNN43297.1"/>
    <property type="molecule type" value="Genomic_DNA"/>
</dbReference>
<evidence type="ECO:0000313" key="2">
    <source>
        <dbReference type="Proteomes" id="UP000314294"/>
    </source>
</evidence>
<name>A0A4Z2FPZ2_9TELE</name>
<proteinExistence type="predicted"/>
<evidence type="ECO:0000313" key="1">
    <source>
        <dbReference type="EMBL" id="TNN43297.1"/>
    </source>
</evidence>
<organism evidence="1 2">
    <name type="scientific">Liparis tanakae</name>
    <name type="common">Tanaka's snailfish</name>
    <dbReference type="NCBI Taxonomy" id="230148"/>
    <lineage>
        <taxon>Eukaryota</taxon>
        <taxon>Metazoa</taxon>
        <taxon>Chordata</taxon>
        <taxon>Craniata</taxon>
        <taxon>Vertebrata</taxon>
        <taxon>Euteleostomi</taxon>
        <taxon>Actinopterygii</taxon>
        <taxon>Neopterygii</taxon>
        <taxon>Teleostei</taxon>
        <taxon>Neoteleostei</taxon>
        <taxon>Acanthomorphata</taxon>
        <taxon>Eupercaria</taxon>
        <taxon>Perciformes</taxon>
        <taxon>Cottioidei</taxon>
        <taxon>Cottales</taxon>
        <taxon>Liparidae</taxon>
        <taxon>Liparis</taxon>
    </lineage>
</organism>
<protein>
    <submittedName>
        <fullName evidence="1">Uncharacterized protein</fullName>
    </submittedName>
</protein>
<dbReference type="AlphaFoldDB" id="A0A4Z2FPZ2"/>
<accession>A0A4Z2FPZ2</accession>
<dbReference type="Proteomes" id="UP000314294">
    <property type="component" value="Unassembled WGS sequence"/>
</dbReference>